<dbReference type="InterPro" id="IPR016187">
    <property type="entry name" value="CTDL_fold"/>
</dbReference>
<dbReference type="EMBL" id="FOYZ01000010">
    <property type="protein sequence ID" value="SFR93528.1"/>
    <property type="molecule type" value="Genomic_DNA"/>
</dbReference>
<dbReference type="SUPFAM" id="SSF56436">
    <property type="entry name" value="C-type lectin-like"/>
    <property type="match status" value="1"/>
</dbReference>
<proteinExistence type="predicted"/>
<dbReference type="Proteomes" id="UP000199659">
    <property type="component" value="Unassembled WGS sequence"/>
</dbReference>
<dbReference type="RefSeq" id="WP_092561448.1">
    <property type="nucleotide sequence ID" value="NZ_FOYZ01000010.1"/>
</dbReference>
<dbReference type="InterPro" id="IPR005532">
    <property type="entry name" value="SUMF_dom"/>
</dbReference>
<dbReference type="PANTHER" id="PTHR23150:SF19">
    <property type="entry name" value="FORMYLGLYCINE-GENERATING ENZYME"/>
    <property type="match status" value="1"/>
</dbReference>
<keyword evidence="4" id="KW-1185">Reference proteome</keyword>
<evidence type="ECO:0000259" key="2">
    <source>
        <dbReference type="Pfam" id="PF03781"/>
    </source>
</evidence>
<name>A0A1I6KRA0_9FIRM</name>
<organism evidence="3 4">
    <name type="scientific">Anaeromicropila populeti</name>
    <dbReference type="NCBI Taxonomy" id="37658"/>
    <lineage>
        <taxon>Bacteria</taxon>
        <taxon>Bacillati</taxon>
        <taxon>Bacillota</taxon>
        <taxon>Clostridia</taxon>
        <taxon>Lachnospirales</taxon>
        <taxon>Lachnospiraceae</taxon>
        <taxon>Anaeromicropila</taxon>
    </lineage>
</organism>
<evidence type="ECO:0000313" key="3">
    <source>
        <dbReference type="EMBL" id="SFR93528.1"/>
    </source>
</evidence>
<dbReference type="OrthoDB" id="9768004at2"/>
<sequence>MKRKSLIAIFLFLIITFLVFIVINSLKSNKNDFDNEIEKVRHISLGDYVTMDFVRIEAGTFWMGSDAEIGDSDETPKHMVTITQPFYIGKYEVTQEQWQEVMGTNPSEFIGEHNPVDSVSWEECQVFLKKLEEITGFQYVLPTEAQWEYACRAGTNTAWHFGEDDSLLSQYAWCDTDPSKMTHPVGEKKPNEWGLYDMYGNVQEWCSDWYENKYLDENSVDPLGPSTGDSKVLRGGGWGESALYLRSAYRNCNGVEGKNNGIGFRCVMLIR</sequence>
<dbReference type="AlphaFoldDB" id="A0A1I6KRA0"/>
<dbReference type="STRING" id="37658.SAMN05661086_02588"/>
<dbReference type="PANTHER" id="PTHR23150">
    <property type="entry name" value="SULFATASE MODIFYING FACTOR 1, 2"/>
    <property type="match status" value="1"/>
</dbReference>
<dbReference type="GO" id="GO:0120147">
    <property type="term" value="F:formylglycine-generating oxidase activity"/>
    <property type="evidence" value="ECO:0007669"/>
    <property type="project" value="TreeGrafter"/>
</dbReference>
<keyword evidence="1" id="KW-1133">Transmembrane helix</keyword>
<evidence type="ECO:0000313" key="4">
    <source>
        <dbReference type="Proteomes" id="UP000199659"/>
    </source>
</evidence>
<dbReference type="Pfam" id="PF03781">
    <property type="entry name" value="FGE-sulfatase"/>
    <property type="match status" value="1"/>
</dbReference>
<reference evidence="3 4" key="1">
    <citation type="submission" date="2016-10" db="EMBL/GenBank/DDBJ databases">
        <authorList>
            <person name="de Groot N.N."/>
        </authorList>
    </citation>
    <scope>NUCLEOTIDE SEQUENCE [LARGE SCALE GENOMIC DNA]</scope>
    <source>
        <strain evidence="3 4">743A</strain>
    </source>
</reference>
<dbReference type="InterPro" id="IPR042095">
    <property type="entry name" value="SUMF_sf"/>
</dbReference>
<dbReference type="InterPro" id="IPR051043">
    <property type="entry name" value="Sulfatase_Mod_Factor_Kinase"/>
</dbReference>
<gene>
    <name evidence="3" type="ORF">SAMN05661086_02588</name>
</gene>
<keyword evidence="1" id="KW-0472">Membrane</keyword>
<dbReference type="Gene3D" id="3.90.1580.10">
    <property type="entry name" value="paralog of FGE (formylglycine-generating enzyme)"/>
    <property type="match status" value="1"/>
</dbReference>
<feature type="domain" description="Sulfatase-modifying factor enzyme-like" evidence="2">
    <location>
        <begin position="52"/>
        <end position="267"/>
    </location>
</feature>
<keyword evidence="1" id="KW-0812">Transmembrane</keyword>
<protein>
    <submittedName>
        <fullName evidence="3">Formylglycine-generating enzyme, required for sulfatase activity, contains SUMF1/FGE domain</fullName>
    </submittedName>
</protein>
<feature type="transmembrane region" description="Helical" evidence="1">
    <location>
        <begin position="7"/>
        <end position="26"/>
    </location>
</feature>
<evidence type="ECO:0000256" key="1">
    <source>
        <dbReference type="SAM" id="Phobius"/>
    </source>
</evidence>
<accession>A0A1I6KRA0</accession>